<organism evidence="4 7">
    <name type="scientific">Adineta ricciae</name>
    <name type="common">Rotifer</name>
    <dbReference type="NCBI Taxonomy" id="249248"/>
    <lineage>
        <taxon>Eukaryota</taxon>
        <taxon>Metazoa</taxon>
        <taxon>Spiralia</taxon>
        <taxon>Gnathifera</taxon>
        <taxon>Rotifera</taxon>
        <taxon>Eurotatoria</taxon>
        <taxon>Bdelloidea</taxon>
        <taxon>Adinetida</taxon>
        <taxon>Adinetidae</taxon>
        <taxon>Adineta</taxon>
    </lineage>
</organism>
<dbReference type="InterPro" id="IPR000008">
    <property type="entry name" value="C2_dom"/>
</dbReference>
<evidence type="ECO:0000313" key="7">
    <source>
        <dbReference type="Proteomes" id="UP000663852"/>
    </source>
</evidence>
<accession>A0A814LCP8</accession>
<sequence length="129" mass="14899">MAQGRLRVTIVEAAKLADKDKTDFNDAYVVVYIDEKTKHQTKVLKDVERPVWNETFEFNTWPSNEYVHIDVYDEDVGKKPDLIGSTKIDLDDVIKKGRFDDWVKLPGFLGFGSRGDVHIRMTFEKTSTD</sequence>
<dbReference type="Proteomes" id="UP000663852">
    <property type="component" value="Unassembled WGS sequence"/>
</dbReference>
<dbReference type="EMBL" id="CAJNOJ010000082">
    <property type="protein sequence ID" value="CAF1061675.1"/>
    <property type="molecule type" value="Genomic_DNA"/>
</dbReference>
<name>A0A814LCP8_ADIRI</name>
<dbReference type="OrthoDB" id="270970at2759"/>
<dbReference type="Proteomes" id="UP000663828">
    <property type="component" value="Unassembled WGS sequence"/>
</dbReference>
<dbReference type="PANTHER" id="PTHR45911">
    <property type="entry name" value="C2 DOMAIN-CONTAINING PROTEIN"/>
    <property type="match status" value="1"/>
</dbReference>
<dbReference type="SMART" id="SM00239">
    <property type="entry name" value="C2"/>
    <property type="match status" value="1"/>
</dbReference>
<evidence type="ECO:0000256" key="2">
    <source>
        <dbReference type="ARBA" id="ARBA00022837"/>
    </source>
</evidence>
<evidence type="ECO:0000259" key="3">
    <source>
        <dbReference type="PROSITE" id="PS50004"/>
    </source>
</evidence>
<dbReference type="GO" id="GO:0016020">
    <property type="term" value="C:membrane"/>
    <property type="evidence" value="ECO:0007669"/>
    <property type="project" value="TreeGrafter"/>
</dbReference>
<dbReference type="EMBL" id="CAJNOR010003322">
    <property type="protein sequence ID" value="CAF1402164.1"/>
    <property type="molecule type" value="Genomic_DNA"/>
</dbReference>
<dbReference type="InterPro" id="IPR035892">
    <property type="entry name" value="C2_domain_sf"/>
</dbReference>
<dbReference type="PROSITE" id="PS50004">
    <property type="entry name" value="C2"/>
    <property type="match status" value="1"/>
</dbReference>
<comment type="caution">
    <text evidence="4">The sequence shown here is derived from an EMBL/GenBank/DDBJ whole genome shotgun (WGS) entry which is preliminary data.</text>
</comment>
<dbReference type="CDD" id="cd00030">
    <property type="entry name" value="C2"/>
    <property type="match status" value="1"/>
</dbReference>
<dbReference type="Gene3D" id="2.60.40.150">
    <property type="entry name" value="C2 domain"/>
    <property type="match status" value="1"/>
</dbReference>
<dbReference type="AlphaFoldDB" id="A0A814LCP8"/>
<keyword evidence="1" id="KW-0479">Metal-binding</keyword>
<reference evidence="4" key="1">
    <citation type="submission" date="2021-02" db="EMBL/GenBank/DDBJ databases">
        <authorList>
            <person name="Nowell W R."/>
        </authorList>
    </citation>
    <scope>NUCLEOTIDE SEQUENCE</scope>
</reference>
<dbReference type="PANTHER" id="PTHR45911:SF4">
    <property type="entry name" value="MULTIPLE C2 AND TRANSMEMBRANE DOMAIN-CONTAINING PROTEIN"/>
    <property type="match status" value="1"/>
</dbReference>
<evidence type="ECO:0000313" key="4">
    <source>
        <dbReference type="EMBL" id="CAF1061675.1"/>
    </source>
</evidence>
<keyword evidence="6" id="KW-1185">Reference proteome</keyword>
<proteinExistence type="predicted"/>
<evidence type="ECO:0000256" key="1">
    <source>
        <dbReference type="ARBA" id="ARBA00022723"/>
    </source>
</evidence>
<evidence type="ECO:0000313" key="6">
    <source>
        <dbReference type="Proteomes" id="UP000663828"/>
    </source>
</evidence>
<dbReference type="Pfam" id="PF00168">
    <property type="entry name" value="C2"/>
    <property type="match status" value="1"/>
</dbReference>
<protein>
    <recommendedName>
        <fullName evidence="3">C2 domain-containing protein</fullName>
    </recommendedName>
</protein>
<feature type="domain" description="C2" evidence="3">
    <location>
        <begin position="1"/>
        <end position="103"/>
    </location>
</feature>
<evidence type="ECO:0000313" key="5">
    <source>
        <dbReference type="EMBL" id="CAF1402164.1"/>
    </source>
</evidence>
<dbReference type="GO" id="GO:0005509">
    <property type="term" value="F:calcium ion binding"/>
    <property type="evidence" value="ECO:0007669"/>
    <property type="project" value="TreeGrafter"/>
</dbReference>
<gene>
    <name evidence="4" type="ORF">EDS130_LOCUS17946</name>
    <name evidence="5" type="ORF">XAT740_LOCUS34202</name>
</gene>
<dbReference type="SUPFAM" id="SSF49562">
    <property type="entry name" value="C2 domain (Calcium/lipid-binding domain, CaLB)"/>
    <property type="match status" value="1"/>
</dbReference>
<keyword evidence="2" id="KW-0106">Calcium</keyword>